<evidence type="ECO:0000313" key="3">
    <source>
        <dbReference type="Proteomes" id="UP001152795"/>
    </source>
</evidence>
<feature type="compositionally biased region" description="Polar residues" evidence="1">
    <location>
        <begin position="277"/>
        <end position="295"/>
    </location>
</feature>
<dbReference type="Pfam" id="PF13621">
    <property type="entry name" value="Cupin_8"/>
    <property type="match status" value="1"/>
</dbReference>
<evidence type="ECO:0000313" key="2">
    <source>
        <dbReference type="EMBL" id="CAB4038216.1"/>
    </source>
</evidence>
<gene>
    <name evidence="2" type="ORF">PACLA_8A025755</name>
</gene>
<accession>A0A6S7JYY1</accession>
<reference evidence="2" key="1">
    <citation type="submission" date="2020-04" db="EMBL/GenBank/DDBJ databases">
        <authorList>
            <person name="Alioto T."/>
            <person name="Alioto T."/>
            <person name="Gomez Garrido J."/>
        </authorList>
    </citation>
    <scope>NUCLEOTIDE SEQUENCE</scope>
    <source>
        <strain evidence="2">A484AB</strain>
    </source>
</reference>
<feature type="region of interest" description="Disordered" evidence="1">
    <location>
        <begin position="70"/>
        <end position="92"/>
    </location>
</feature>
<dbReference type="AlphaFoldDB" id="A0A6S7JYY1"/>
<protein>
    <submittedName>
        <fullName evidence="2">Uncharacterized protein</fullName>
    </submittedName>
</protein>
<dbReference type="EMBL" id="CACRXK020023946">
    <property type="protein sequence ID" value="CAB4038216.1"/>
    <property type="molecule type" value="Genomic_DNA"/>
</dbReference>
<dbReference type="OrthoDB" id="415358at2759"/>
<dbReference type="Proteomes" id="UP001152795">
    <property type="component" value="Unassembled WGS sequence"/>
</dbReference>
<dbReference type="Gene3D" id="2.60.120.650">
    <property type="entry name" value="Cupin"/>
    <property type="match status" value="1"/>
</dbReference>
<sequence length="816" mass="86287">KVVQPTKLRKRKSVTFSDKLVNGRGGCSEEEELTLEDGEIQDASNFKKHSPEDCSQIFRIGFSPRKSLAPEYLSSSRTESKKSPRRRHGSNITWKDLQENRREAWRRSQKLLDDIEESFSKEIGSTSSLIVTTISTTTVTSPVTSTITSLPASTITSLPASTVPCTSQQTTTAPVQTQNTTAANPLTNFISNSTDQPRHMRATSMIGSNTLFSGISGGSSGTTGGSTFAGPKSSSNTSSFTGLFGGTSNAAAVSLSAPSLSSSNTSSKANTTSQQSFSFPASGTPASTASQPSTLSTFSFQPSGVSTGNVTQTTAPVTQNTTAGLFTTGVGSIVRSNIQTSNVTPTSSVTQPKAGGFSFSSSALAKATPPSNFSFNAPAVTAPNVSGGFTTQAGEKTTAPKGFTFTASTTAAPTTQKPGTSGGFTYTAPTTEKPSTSGGFTFTAPATEKPSTSGGFTFTAPSSNKQTTSGGFAFSAPTTDKASGSGGFQFNASTVNNNSSTFSFTSSAAKNSNPSGGFTFNAGAAGNKPSNSAGFNFEGQNTTGTFNFGSPIDLLKKVSAAGLTICHQLNGEEETRNAADKLKGHLEAIGSQGMLLGNIPELKFSPDGKYFYKNFIHGREPVVIRNAASHWLAVKNWPNETYLNLTYGELPFTVHMYKVYRDALSVRKDMNLSHFLEIYKEQSVYLDSPFPPSNLINEISLPSILQCKEISSTISDVYLLMSSGNTSSPLHHDGYENILAIISGTKKVILFKSSYSENVYADEFNVLPGLSPIDPEKVDLEKFPKFADVMYYESVLNPGKCKYRSMVDCFDGDGGG</sequence>
<organism evidence="2 3">
    <name type="scientific">Paramuricea clavata</name>
    <name type="common">Red gorgonian</name>
    <name type="synonym">Violescent sea-whip</name>
    <dbReference type="NCBI Taxonomy" id="317549"/>
    <lineage>
        <taxon>Eukaryota</taxon>
        <taxon>Metazoa</taxon>
        <taxon>Cnidaria</taxon>
        <taxon>Anthozoa</taxon>
        <taxon>Octocorallia</taxon>
        <taxon>Malacalcyonacea</taxon>
        <taxon>Plexauridae</taxon>
        <taxon>Paramuricea</taxon>
    </lineage>
</organism>
<feature type="non-terminal residue" evidence="2">
    <location>
        <position position="816"/>
    </location>
</feature>
<evidence type="ECO:0000256" key="1">
    <source>
        <dbReference type="SAM" id="MobiDB-lite"/>
    </source>
</evidence>
<proteinExistence type="predicted"/>
<comment type="caution">
    <text evidence="2">The sequence shown here is derived from an EMBL/GenBank/DDBJ whole genome shotgun (WGS) entry which is preliminary data.</text>
</comment>
<dbReference type="SUPFAM" id="SSF51197">
    <property type="entry name" value="Clavaminate synthase-like"/>
    <property type="match status" value="1"/>
</dbReference>
<feature type="compositionally biased region" description="Low complexity" evidence="1">
    <location>
        <begin position="258"/>
        <end position="276"/>
    </location>
</feature>
<dbReference type="PANTHER" id="PTHR12461:SF91">
    <property type="entry name" value="JMJC DOMAIN-CONTAINING PROTEIN"/>
    <property type="match status" value="1"/>
</dbReference>
<name>A0A6S7JYY1_PARCT</name>
<dbReference type="InterPro" id="IPR041667">
    <property type="entry name" value="Cupin_8"/>
</dbReference>
<dbReference type="PANTHER" id="PTHR12461">
    <property type="entry name" value="HYPOXIA-INDUCIBLE FACTOR 1 ALPHA INHIBITOR-RELATED"/>
    <property type="match status" value="1"/>
</dbReference>
<feature type="region of interest" description="Disordered" evidence="1">
    <location>
        <begin position="258"/>
        <end position="295"/>
    </location>
</feature>
<keyword evidence="3" id="KW-1185">Reference proteome</keyword>